<feature type="compositionally biased region" description="Low complexity" evidence="1">
    <location>
        <begin position="634"/>
        <end position="645"/>
    </location>
</feature>
<reference evidence="2 3" key="1">
    <citation type="submission" date="2020-09" db="EMBL/GenBank/DDBJ databases">
        <title>Roseomonas.</title>
        <authorList>
            <person name="Zhu W."/>
        </authorList>
    </citation>
    <scope>NUCLEOTIDE SEQUENCE [LARGE SCALE GENOMIC DNA]</scope>
    <source>
        <strain evidence="2 3">1311</strain>
    </source>
</reference>
<dbReference type="Proteomes" id="UP001518990">
    <property type="component" value="Unassembled WGS sequence"/>
</dbReference>
<protein>
    <submittedName>
        <fullName evidence="2">CDP-glycerol glycerophosphotransferase family protein</fullName>
    </submittedName>
</protein>
<dbReference type="RefSeq" id="WP_207449760.1">
    <property type="nucleotide sequence ID" value="NZ_CP061091.1"/>
</dbReference>
<sequence length="645" mass="71333">MHFHFILDEIQYNDLLSPMIAEARRRRHLVTTSLRCATRYDADAYVGLQDVALLGCPRPRVFMTHGLGLAKRGHLTLDVDLLLLPYGRDTGIIDDQAAAPGNRMTTVHGLGSPKIDLLARRRQSAPALRRRLREIYGFDARPIIGYCPTWRHDGTLHHAQRAHRLREAEALLERDFNVVVLPHALEHDKSEVEELHFQPSAALSRLDHLVALDCAVTDTSGIGFELCAIGMPMVLLDNPAEPDYLLARMLERPVPIDYGPVCTLETLSAAVASALAHPEAHAARRDYWAQMAFGPRDGRAAERVIDAITEFAISQRPRFIPAAGAPMPLQDYRAARHRFRSARPWMVRGGVPCLPLEDRAGSVFYGPYQPLGAGRFALEVDLEASGTAPLELQVDTEGGRRVLARMPVQGRVRASLPFTVPPALAGNSFEFRLRQPAPAEGEVLMHAFRLLQVALPEPEMTLPPENRPPPAEVVKIVEVEVKVEVPVAPPRPEPLPDPAWAEVAGFLEAQVAPASRVLAPEAFRPWLPEQARMDSYGHAPPPGEGPGREGDYDWVVLHKGWLDSLSLPLLLQLKEAARPVMANAVFIVWRATELPDRHQSAHVQAFLERLRVMDMQSFFAKLAARPDAEGGGPEASPEGAEPLRE</sequence>
<keyword evidence="3" id="KW-1185">Reference proteome</keyword>
<dbReference type="SUPFAM" id="SSF53756">
    <property type="entry name" value="UDP-Glycosyltransferase/glycogen phosphorylase"/>
    <property type="match status" value="1"/>
</dbReference>
<dbReference type="Pfam" id="PF04464">
    <property type="entry name" value="Glyphos_transf"/>
    <property type="match status" value="1"/>
</dbReference>
<feature type="region of interest" description="Disordered" evidence="1">
    <location>
        <begin position="624"/>
        <end position="645"/>
    </location>
</feature>
<accession>A0ABS3KGK0</accession>
<organism evidence="2 3">
    <name type="scientific">Roseomonas marmotae</name>
    <dbReference type="NCBI Taxonomy" id="2768161"/>
    <lineage>
        <taxon>Bacteria</taxon>
        <taxon>Pseudomonadati</taxon>
        <taxon>Pseudomonadota</taxon>
        <taxon>Alphaproteobacteria</taxon>
        <taxon>Acetobacterales</taxon>
        <taxon>Roseomonadaceae</taxon>
        <taxon>Roseomonas</taxon>
    </lineage>
</organism>
<evidence type="ECO:0000313" key="3">
    <source>
        <dbReference type="Proteomes" id="UP001518990"/>
    </source>
</evidence>
<dbReference type="InterPro" id="IPR043148">
    <property type="entry name" value="TagF_C"/>
</dbReference>
<proteinExistence type="predicted"/>
<comment type="caution">
    <text evidence="2">The sequence shown here is derived from an EMBL/GenBank/DDBJ whole genome shotgun (WGS) entry which is preliminary data.</text>
</comment>
<evidence type="ECO:0000256" key="1">
    <source>
        <dbReference type="SAM" id="MobiDB-lite"/>
    </source>
</evidence>
<dbReference type="Gene3D" id="3.40.50.12580">
    <property type="match status" value="1"/>
</dbReference>
<name>A0ABS3KGK0_9PROT</name>
<evidence type="ECO:0000313" key="2">
    <source>
        <dbReference type="EMBL" id="MBO1076597.1"/>
    </source>
</evidence>
<gene>
    <name evidence="2" type="ORF">IAI60_18440</name>
</gene>
<dbReference type="EMBL" id="JACTNF010000024">
    <property type="protein sequence ID" value="MBO1076597.1"/>
    <property type="molecule type" value="Genomic_DNA"/>
</dbReference>
<dbReference type="InterPro" id="IPR007554">
    <property type="entry name" value="Glycerophosphate_synth"/>
</dbReference>